<gene>
    <name evidence="4" type="ORF">PUW23_11350</name>
</gene>
<name>A0AAX3N7N1_9BACL</name>
<feature type="domain" description="Gfo/Idh/MocA-like oxidoreductase C-terminal" evidence="3">
    <location>
        <begin position="139"/>
        <end position="342"/>
    </location>
</feature>
<dbReference type="SUPFAM" id="SSF55347">
    <property type="entry name" value="Glyceraldehyde-3-phosphate dehydrogenase-like, C-terminal domain"/>
    <property type="match status" value="1"/>
</dbReference>
<accession>A0AAX3N7N1</accession>
<dbReference type="InterPro" id="IPR051450">
    <property type="entry name" value="Gfo/Idh/MocA_Oxidoreductases"/>
</dbReference>
<dbReference type="GO" id="GO:0000166">
    <property type="term" value="F:nucleotide binding"/>
    <property type="evidence" value="ECO:0007669"/>
    <property type="project" value="InterPro"/>
</dbReference>
<feature type="domain" description="Gfo/Idh/MocA-like oxidoreductase N-terminal" evidence="2">
    <location>
        <begin position="8"/>
        <end position="123"/>
    </location>
</feature>
<dbReference type="InterPro" id="IPR004104">
    <property type="entry name" value="Gfo/Idh/MocA-like_OxRdtase_C"/>
</dbReference>
<dbReference type="Gene3D" id="3.40.50.720">
    <property type="entry name" value="NAD(P)-binding Rossmann-like Domain"/>
    <property type="match status" value="1"/>
</dbReference>
<dbReference type="InterPro" id="IPR036291">
    <property type="entry name" value="NAD(P)-bd_dom_sf"/>
</dbReference>
<proteinExistence type="inferred from homology"/>
<dbReference type="Pfam" id="PF01408">
    <property type="entry name" value="GFO_IDH_MocA"/>
    <property type="match status" value="1"/>
</dbReference>
<dbReference type="PANTHER" id="PTHR43377">
    <property type="entry name" value="BILIVERDIN REDUCTASE A"/>
    <property type="match status" value="1"/>
</dbReference>
<comment type="similarity">
    <text evidence="1">Belongs to the Gfo/Idh/MocA family.</text>
</comment>
<evidence type="ECO:0000259" key="2">
    <source>
        <dbReference type="Pfam" id="PF01408"/>
    </source>
</evidence>
<dbReference type="Proteomes" id="UP001220962">
    <property type="component" value="Chromosome"/>
</dbReference>
<evidence type="ECO:0000256" key="1">
    <source>
        <dbReference type="ARBA" id="ARBA00010928"/>
    </source>
</evidence>
<dbReference type="AlphaFoldDB" id="A0AAX3N7N1"/>
<protein>
    <submittedName>
        <fullName evidence="4">Gfo/Idh/MocA family oxidoreductase</fullName>
    </submittedName>
</protein>
<dbReference type="Gene3D" id="3.30.360.10">
    <property type="entry name" value="Dihydrodipicolinate Reductase, domain 2"/>
    <property type="match status" value="1"/>
</dbReference>
<dbReference type="PANTHER" id="PTHR43377:SF1">
    <property type="entry name" value="BILIVERDIN REDUCTASE A"/>
    <property type="match status" value="1"/>
</dbReference>
<dbReference type="RefSeq" id="WP_274359856.1">
    <property type="nucleotide sequence ID" value="NZ_CP118101.1"/>
</dbReference>
<evidence type="ECO:0000313" key="5">
    <source>
        <dbReference type="Proteomes" id="UP001220962"/>
    </source>
</evidence>
<reference evidence="4" key="1">
    <citation type="submission" date="2023-02" db="EMBL/GenBank/DDBJ databases">
        <title>Pathogen: clinical or host-associated sample.</title>
        <authorList>
            <person name="Hergert J."/>
            <person name="Casey R."/>
            <person name="Wagner J."/>
            <person name="Young E.L."/>
            <person name="Oakeson K.F."/>
        </authorList>
    </citation>
    <scope>NUCLEOTIDE SEQUENCE</scope>
    <source>
        <strain evidence="4">2022CK-00830</strain>
    </source>
</reference>
<dbReference type="Pfam" id="PF02894">
    <property type="entry name" value="GFO_IDH_MocA_C"/>
    <property type="match status" value="1"/>
</dbReference>
<organism evidence="4 5">
    <name type="scientific">Paenibacillus urinalis</name>
    <dbReference type="NCBI Taxonomy" id="521520"/>
    <lineage>
        <taxon>Bacteria</taxon>
        <taxon>Bacillati</taxon>
        <taxon>Bacillota</taxon>
        <taxon>Bacilli</taxon>
        <taxon>Bacillales</taxon>
        <taxon>Paenibacillaceae</taxon>
        <taxon>Paenibacillus</taxon>
    </lineage>
</organism>
<evidence type="ECO:0000259" key="3">
    <source>
        <dbReference type="Pfam" id="PF02894"/>
    </source>
</evidence>
<dbReference type="InterPro" id="IPR000683">
    <property type="entry name" value="Gfo/Idh/MocA-like_OxRdtase_N"/>
</dbReference>
<sequence length="355" mass="39588">MQAKQQVKIAVMGYNADSVKYAKYYAEHPAIQLAGICDPRDDEAEEWSEHVQTTVFHNLPELLAEQKPDILHLALPVMEHLPDLYIAAEAGVHMICEKPMGLSATDMKQLAAICRQHSVQIIPSHEALFRPEYSDLARQVRAGVIGSPGVVHVRRMMTGEEAYGNPLPSSTAHRIEPMMTLFIEEIEFMSYLLGEVESVFAQHIRKERTEYALLTLKYECGTIVNMEGILGYPSPATSEFEMAGNQGIVRSRPKMSASVEIRRGNSPSAKYVITDSAHPKHRSEFRLVSPAFEDAIDGYIRSVLNMAAHKTEPIISLEASWKTAVVIQAAAYSASNGQAVTMRSFRLTDGWWRDA</sequence>
<dbReference type="SUPFAM" id="SSF51735">
    <property type="entry name" value="NAD(P)-binding Rossmann-fold domains"/>
    <property type="match status" value="1"/>
</dbReference>
<evidence type="ECO:0000313" key="4">
    <source>
        <dbReference type="EMBL" id="WDH84765.1"/>
    </source>
</evidence>
<dbReference type="EMBL" id="CP118101">
    <property type="protein sequence ID" value="WDH84765.1"/>
    <property type="molecule type" value="Genomic_DNA"/>
</dbReference>